<keyword evidence="1" id="KW-0472">Membrane</keyword>
<dbReference type="STRING" id="235985.SAMN05414137_11971"/>
<evidence type="ECO:0000313" key="3">
    <source>
        <dbReference type="EMBL" id="SEM13967.1"/>
    </source>
</evidence>
<keyword evidence="2" id="KW-0732">Signal</keyword>
<dbReference type="AlphaFoldDB" id="A0A1H7VYW1"/>
<dbReference type="EMBL" id="FOAZ01000019">
    <property type="protein sequence ID" value="SEM13967.1"/>
    <property type="molecule type" value="Genomic_DNA"/>
</dbReference>
<dbReference type="eggNOG" id="ENOG50332M6">
    <property type="taxonomic scope" value="Bacteria"/>
</dbReference>
<keyword evidence="1" id="KW-0812">Transmembrane</keyword>
<name>A0A1H7VYW1_STRJI</name>
<feature type="signal peptide" evidence="2">
    <location>
        <begin position="1"/>
        <end position="32"/>
    </location>
</feature>
<evidence type="ECO:0008006" key="5">
    <source>
        <dbReference type="Google" id="ProtNLM"/>
    </source>
</evidence>
<feature type="transmembrane region" description="Helical" evidence="1">
    <location>
        <begin position="194"/>
        <end position="213"/>
    </location>
</feature>
<proteinExistence type="predicted"/>
<organism evidence="3 4">
    <name type="scientific">Streptacidiphilus jiangxiensis</name>
    <dbReference type="NCBI Taxonomy" id="235985"/>
    <lineage>
        <taxon>Bacteria</taxon>
        <taxon>Bacillati</taxon>
        <taxon>Actinomycetota</taxon>
        <taxon>Actinomycetes</taxon>
        <taxon>Kitasatosporales</taxon>
        <taxon>Streptomycetaceae</taxon>
        <taxon>Streptacidiphilus</taxon>
    </lineage>
</organism>
<keyword evidence="4" id="KW-1185">Reference proteome</keyword>
<dbReference type="Proteomes" id="UP000183015">
    <property type="component" value="Unassembled WGS sequence"/>
</dbReference>
<sequence length="222" mass="22536">MRRLVAAAVAVVTVFAAALLALPLLTAAPASATAYRYWAFWSWTQGAWSYQQQGPNTNVPADGSVDGWRFGVGEDSAHALSPRPTVAPSFAQLCAGTPAVSGKKRVAVVIDAGTDRGAPAERGACAVLDPGATSAQLLAELVPPLRYDVNGMLCAISGYPVQGCGEAVADPAATSPATSAPTAAAKSGDSSVPALGWAAGGALVVLLGGAAWWQNRRRRHGG</sequence>
<dbReference type="NCBIfam" id="NF040672">
    <property type="entry name" value="SCO2322_fam"/>
    <property type="match status" value="1"/>
</dbReference>
<keyword evidence="1" id="KW-1133">Transmembrane helix</keyword>
<evidence type="ECO:0000256" key="1">
    <source>
        <dbReference type="SAM" id="Phobius"/>
    </source>
</evidence>
<evidence type="ECO:0000313" key="4">
    <source>
        <dbReference type="Proteomes" id="UP000183015"/>
    </source>
</evidence>
<gene>
    <name evidence="3" type="ORF">SAMN05414137_11971</name>
</gene>
<feature type="chain" id="PRO_5039728316" description="MYXO-CTERM domain-containing protein" evidence="2">
    <location>
        <begin position="33"/>
        <end position="222"/>
    </location>
</feature>
<accession>A0A1H7VYW1</accession>
<dbReference type="RefSeq" id="WP_042444783.1">
    <property type="nucleotide sequence ID" value="NZ_BBPN01000007.1"/>
</dbReference>
<dbReference type="OrthoDB" id="3530682at2"/>
<reference evidence="4" key="1">
    <citation type="submission" date="2016-10" db="EMBL/GenBank/DDBJ databases">
        <authorList>
            <person name="Varghese N."/>
        </authorList>
    </citation>
    <scope>NUCLEOTIDE SEQUENCE [LARGE SCALE GENOMIC DNA]</scope>
    <source>
        <strain evidence="4">DSM 45096 / BCRC 16803 / CGMCC 4.1857 / CIP 109030 / JCM 12277 / KCTC 19219 / NBRC 100920 / 33214</strain>
    </source>
</reference>
<evidence type="ECO:0000256" key="2">
    <source>
        <dbReference type="SAM" id="SignalP"/>
    </source>
</evidence>
<dbReference type="InterPro" id="IPR047703">
    <property type="entry name" value="SCO2322-like"/>
</dbReference>
<protein>
    <recommendedName>
        <fullName evidence="5">MYXO-CTERM domain-containing protein</fullName>
    </recommendedName>
</protein>